<reference evidence="4 5" key="1">
    <citation type="submission" date="2024-06" db="EMBL/GenBank/DDBJ databases">
        <authorList>
            <person name="Kaempfer P."/>
            <person name="Viver T."/>
        </authorList>
    </citation>
    <scope>NUCLEOTIDE SEQUENCE [LARGE SCALE GENOMIC DNA]</scope>
    <source>
        <strain evidence="4 5">ST-37</strain>
    </source>
</reference>
<evidence type="ECO:0000259" key="3">
    <source>
        <dbReference type="Pfam" id="PF00932"/>
    </source>
</evidence>
<evidence type="ECO:0000256" key="2">
    <source>
        <dbReference type="SAM" id="SignalP"/>
    </source>
</evidence>
<dbReference type="SUPFAM" id="SSF74853">
    <property type="entry name" value="Lamin A/C globular tail domain"/>
    <property type="match status" value="1"/>
</dbReference>
<accession>A0ABW8Y2P0</accession>
<keyword evidence="1 2" id="KW-0732">Signal</keyword>
<dbReference type="Gene3D" id="2.60.40.1260">
    <property type="entry name" value="Lamin Tail domain"/>
    <property type="match status" value="1"/>
</dbReference>
<dbReference type="InterPro" id="IPR001322">
    <property type="entry name" value="Lamin_tail_dom"/>
</dbReference>
<keyword evidence="5" id="KW-1185">Reference proteome</keyword>
<gene>
    <name evidence="4" type="ORF">ABS765_10545</name>
</gene>
<dbReference type="Proteomes" id="UP001629058">
    <property type="component" value="Unassembled WGS sequence"/>
</dbReference>
<comment type="caution">
    <text evidence="4">The sequence shown here is derived from an EMBL/GenBank/DDBJ whole genome shotgun (WGS) entry which is preliminary data.</text>
</comment>
<feature type="signal peptide" evidence="2">
    <location>
        <begin position="1"/>
        <end position="19"/>
    </location>
</feature>
<sequence>MKKVFTFIGLVSIAAFSNAQIVINEIYTGGGLLGAAITNDFIELKNIGSSPASLNGATLQYASATGAFTQYNNLPNISLSPGQTYLIQQGSDGLGGLINLLNPNLIVSVLLNLDGSPSVGVGVGLALTSGKVALASNATPVTGPAASNVLDFVGYGLANQYEGSGAAPSPTILNSISRTTGDTNNNNVDFTVSLPTPQSTTGTLAVSDLTNLSRKGFIKNSLVKNDEIIFDSEVKDIKIYTLSGQLIKTASVKDGASLNVAELQKGNYIVTGMISNQPVSQKILKD</sequence>
<dbReference type="EMBL" id="JBELPY010000005">
    <property type="protein sequence ID" value="MFL9834464.1"/>
    <property type="molecule type" value="Genomic_DNA"/>
</dbReference>
<proteinExistence type="predicted"/>
<dbReference type="InterPro" id="IPR036415">
    <property type="entry name" value="Lamin_tail_dom_sf"/>
</dbReference>
<organism evidence="4 5">
    <name type="scientific">Chryseobacterium terrae</name>
    <dbReference type="NCBI Taxonomy" id="3163299"/>
    <lineage>
        <taxon>Bacteria</taxon>
        <taxon>Pseudomonadati</taxon>
        <taxon>Bacteroidota</taxon>
        <taxon>Flavobacteriia</taxon>
        <taxon>Flavobacteriales</taxon>
        <taxon>Weeksellaceae</taxon>
        <taxon>Chryseobacterium group</taxon>
        <taxon>Chryseobacterium</taxon>
    </lineage>
</organism>
<evidence type="ECO:0000256" key="1">
    <source>
        <dbReference type="ARBA" id="ARBA00022729"/>
    </source>
</evidence>
<evidence type="ECO:0000313" key="4">
    <source>
        <dbReference type="EMBL" id="MFL9834464.1"/>
    </source>
</evidence>
<feature type="domain" description="LTD" evidence="3">
    <location>
        <begin position="17"/>
        <end position="92"/>
    </location>
</feature>
<dbReference type="InterPro" id="IPR026444">
    <property type="entry name" value="Secre_tail"/>
</dbReference>
<name>A0ABW8Y2P0_9FLAO</name>
<dbReference type="RefSeq" id="WP_408090306.1">
    <property type="nucleotide sequence ID" value="NZ_JBELPY010000005.1"/>
</dbReference>
<protein>
    <submittedName>
        <fullName evidence="4">Lamin tail domain-containing protein</fullName>
    </submittedName>
</protein>
<feature type="chain" id="PRO_5045931422" evidence="2">
    <location>
        <begin position="20"/>
        <end position="286"/>
    </location>
</feature>
<dbReference type="Pfam" id="PF00932">
    <property type="entry name" value="LTD"/>
    <property type="match status" value="1"/>
</dbReference>
<evidence type="ECO:0000313" key="5">
    <source>
        <dbReference type="Proteomes" id="UP001629058"/>
    </source>
</evidence>
<dbReference type="NCBIfam" id="TIGR04183">
    <property type="entry name" value="Por_Secre_tail"/>
    <property type="match status" value="1"/>
</dbReference>